<evidence type="ECO:0000256" key="2">
    <source>
        <dbReference type="ARBA" id="ARBA00022692"/>
    </source>
</evidence>
<sequence>MQDTMFVLLMSMVLAASSGLRAAEPAAGAEVLSAGDRGGIIKSIEFEGNQKFKDHVLRQRLGFELGDRLDSFLAEGGRLTIAEVYRKIGYAYVEVSLDRDQLSRGHLLYRIDEGARVQIESVSFVGNEVMASGTLNKVVKTTDRKWLLWPFYYTEGAVEEDLDRLREFYYDRGYLDYKITANTEFTGDRSAVRVTFVIEEGPVYRVGDIVLSGNAHFTNDELRATMTLREGQIYLKPTAVRDAQEIARMYREIGYIDAEVRPRPRFGPSPGQHMVSVEFEVVEGGRFRIGRIDVTGNEVTQDKVARRVLDEYEFTPGNWYNGRIAPKEGGGLLERYVQHSAVAEQVLIRPVDPEDGAADRKDVRVDIKEGSTGMIMPGVGVSSDSGVIGRLVYQQRNFDITDWPDDPSGLLTPWKYFKGAGQSFSVTLEPGTEYSQYYVEFVDPYWRDRPTTLNVLGRSWERFRESYDEGRLKGYVGFEQRLKGRWRRSIGFRAENVTVDDLDWDAPKEIRDVKGSTQLYGVKLGLGETAVDDRYRPSRGYAVGAEYEQVTGDFTFGILEGRYTRYFTLHENVLGHKTVLAGKIRAATMVGDAPPFEKFYGGGTGPYGLRGFRYRGVSTRGLQTNVESPRRKDPIGSDWIFLAGAEITVPIISENFAVLFFTDSGTIDTGSYRVSIGTGLQIMVPQLFGQVPMRFELATPLLKDRADERQVFSFSAAGMF</sequence>
<dbReference type="PANTHER" id="PTHR12815:SF47">
    <property type="entry name" value="TRANSLOCATION AND ASSEMBLY MODULE SUBUNIT TAMA"/>
    <property type="match status" value="1"/>
</dbReference>
<dbReference type="EMBL" id="JASCXX010000016">
    <property type="protein sequence ID" value="MDI6450047.1"/>
    <property type="molecule type" value="Genomic_DNA"/>
</dbReference>
<dbReference type="InterPro" id="IPR000184">
    <property type="entry name" value="Bac_surfAg_D15"/>
</dbReference>
<evidence type="ECO:0000256" key="3">
    <source>
        <dbReference type="ARBA" id="ARBA00022729"/>
    </source>
</evidence>
<organism evidence="8 9">
    <name type="scientific">Anaerobaca lacustris</name>
    <dbReference type="NCBI Taxonomy" id="3044600"/>
    <lineage>
        <taxon>Bacteria</taxon>
        <taxon>Pseudomonadati</taxon>
        <taxon>Planctomycetota</taxon>
        <taxon>Phycisphaerae</taxon>
        <taxon>Sedimentisphaerales</taxon>
        <taxon>Anaerobacaceae</taxon>
        <taxon>Anaerobaca</taxon>
    </lineage>
</organism>
<dbReference type="Pfam" id="PF01103">
    <property type="entry name" value="Omp85"/>
    <property type="match status" value="1"/>
</dbReference>
<evidence type="ECO:0000313" key="8">
    <source>
        <dbReference type="EMBL" id="MDI6450047.1"/>
    </source>
</evidence>
<dbReference type="InterPro" id="IPR039910">
    <property type="entry name" value="D15-like"/>
</dbReference>
<dbReference type="PROSITE" id="PS51779">
    <property type="entry name" value="POTRA"/>
    <property type="match status" value="2"/>
</dbReference>
<keyword evidence="5" id="KW-0998">Cell outer membrane</keyword>
<evidence type="ECO:0000256" key="1">
    <source>
        <dbReference type="ARBA" id="ARBA00004370"/>
    </source>
</evidence>
<proteinExistence type="predicted"/>
<gene>
    <name evidence="8" type="ORF">QJ522_13390</name>
</gene>
<comment type="subcellular location">
    <subcellularLocation>
        <location evidence="1">Membrane</location>
    </subcellularLocation>
</comment>
<dbReference type="RefSeq" id="WP_349245456.1">
    <property type="nucleotide sequence ID" value="NZ_JASCXX010000016.1"/>
</dbReference>
<feature type="chain" id="PRO_5043678274" evidence="6">
    <location>
        <begin position="23"/>
        <end position="720"/>
    </location>
</feature>
<name>A0AAW6TX59_9BACT</name>
<dbReference type="Gene3D" id="2.40.160.50">
    <property type="entry name" value="membrane protein fhac: a member of the omp85/tpsb transporter family"/>
    <property type="match status" value="1"/>
</dbReference>
<feature type="domain" description="POTRA" evidence="7">
    <location>
        <begin position="39"/>
        <end position="114"/>
    </location>
</feature>
<dbReference type="Proteomes" id="UP001431776">
    <property type="component" value="Unassembled WGS sequence"/>
</dbReference>
<dbReference type="GO" id="GO:0019867">
    <property type="term" value="C:outer membrane"/>
    <property type="evidence" value="ECO:0007669"/>
    <property type="project" value="InterPro"/>
</dbReference>
<protein>
    <submittedName>
        <fullName evidence="8">POTRA domain-containing protein</fullName>
    </submittedName>
</protein>
<dbReference type="PANTHER" id="PTHR12815">
    <property type="entry name" value="SORTING AND ASSEMBLY MACHINERY SAMM50 PROTEIN FAMILY MEMBER"/>
    <property type="match status" value="1"/>
</dbReference>
<dbReference type="AlphaFoldDB" id="A0AAW6TX59"/>
<dbReference type="Pfam" id="PF07244">
    <property type="entry name" value="POTRA"/>
    <property type="match status" value="3"/>
</dbReference>
<keyword evidence="9" id="KW-1185">Reference proteome</keyword>
<comment type="caution">
    <text evidence="8">The sequence shown here is derived from an EMBL/GenBank/DDBJ whole genome shotgun (WGS) entry which is preliminary data.</text>
</comment>
<evidence type="ECO:0000256" key="5">
    <source>
        <dbReference type="ARBA" id="ARBA00023237"/>
    </source>
</evidence>
<feature type="domain" description="POTRA" evidence="7">
    <location>
        <begin position="204"/>
        <end position="284"/>
    </location>
</feature>
<evidence type="ECO:0000256" key="6">
    <source>
        <dbReference type="SAM" id="SignalP"/>
    </source>
</evidence>
<keyword evidence="2" id="KW-0812">Transmembrane</keyword>
<evidence type="ECO:0000259" key="7">
    <source>
        <dbReference type="PROSITE" id="PS51779"/>
    </source>
</evidence>
<dbReference type="Gene3D" id="3.10.20.310">
    <property type="entry name" value="membrane protein fhac"/>
    <property type="match status" value="4"/>
</dbReference>
<dbReference type="InterPro" id="IPR034746">
    <property type="entry name" value="POTRA"/>
</dbReference>
<accession>A0AAW6TX59</accession>
<keyword evidence="4" id="KW-0472">Membrane</keyword>
<evidence type="ECO:0000313" key="9">
    <source>
        <dbReference type="Proteomes" id="UP001431776"/>
    </source>
</evidence>
<evidence type="ECO:0000256" key="4">
    <source>
        <dbReference type="ARBA" id="ARBA00023136"/>
    </source>
</evidence>
<feature type="signal peptide" evidence="6">
    <location>
        <begin position="1"/>
        <end position="22"/>
    </location>
</feature>
<reference evidence="8" key="1">
    <citation type="submission" date="2023-05" db="EMBL/GenBank/DDBJ databases">
        <title>Anaerotaeda fermentans gen. nov., sp. nov., a novel anaerobic planctomycete of the new family within the order Sedimentisphaerales isolated from Taman Peninsula, Russia.</title>
        <authorList>
            <person name="Khomyakova M.A."/>
            <person name="Merkel A.Y."/>
            <person name="Slobodkin A.I."/>
        </authorList>
    </citation>
    <scope>NUCLEOTIDE SEQUENCE</scope>
    <source>
        <strain evidence="8">M17dextr</strain>
    </source>
</reference>
<keyword evidence="3 6" id="KW-0732">Signal</keyword>
<dbReference type="InterPro" id="IPR010827">
    <property type="entry name" value="BamA/TamA_POTRA"/>
</dbReference>